<reference evidence="7 8" key="1">
    <citation type="submission" date="2016-11" db="EMBL/GenBank/DDBJ databases">
        <title>Draft Genome Assembly of Colletotrichum chlorophyti a pathogen of herbaceous plants.</title>
        <authorList>
            <person name="Gan P."/>
            <person name="Narusaka M."/>
            <person name="Tsushima A."/>
            <person name="Narusaka Y."/>
            <person name="Takano Y."/>
            <person name="Shirasu K."/>
        </authorList>
    </citation>
    <scope>NUCLEOTIDE SEQUENCE [LARGE SCALE GENOMIC DNA]</scope>
    <source>
        <strain evidence="7 8">NTL11</strain>
    </source>
</reference>
<evidence type="ECO:0000313" key="7">
    <source>
        <dbReference type="EMBL" id="OLN97437.1"/>
    </source>
</evidence>
<organism evidence="7 8">
    <name type="scientific">Colletotrichum chlorophyti</name>
    <dbReference type="NCBI Taxonomy" id="708187"/>
    <lineage>
        <taxon>Eukaryota</taxon>
        <taxon>Fungi</taxon>
        <taxon>Dikarya</taxon>
        <taxon>Ascomycota</taxon>
        <taxon>Pezizomycotina</taxon>
        <taxon>Sordariomycetes</taxon>
        <taxon>Hypocreomycetidae</taxon>
        <taxon>Glomerellales</taxon>
        <taxon>Glomerellaceae</taxon>
        <taxon>Colletotrichum</taxon>
    </lineage>
</organism>
<evidence type="ECO:0000256" key="2">
    <source>
        <dbReference type="ARBA" id="ARBA00010617"/>
    </source>
</evidence>
<comment type="similarity">
    <text evidence="2">Belongs to the cytochrome P450 family.</text>
</comment>
<keyword evidence="5 6" id="KW-0408">Iron</keyword>
<keyword evidence="4 6" id="KW-0479">Metal-binding</keyword>
<dbReference type="GO" id="GO:0004497">
    <property type="term" value="F:monooxygenase activity"/>
    <property type="evidence" value="ECO:0007669"/>
    <property type="project" value="InterPro"/>
</dbReference>
<dbReference type="STRING" id="708187.A0A1Q8S7Q7"/>
<evidence type="ECO:0000256" key="6">
    <source>
        <dbReference type="PIRSR" id="PIRSR602401-1"/>
    </source>
</evidence>
<dbReference type="Proteomes" id="UP000186583">
    <property type="component" value="Unassembled WGS sequence"/>
</dbReference>
<dbReference type="InterPro" id="IPR001128">
    <property type="entry name" value="Cyt_P450"/>
</dbReference>
<comment type="caution">
    <text evidence="7">The sequence shown here is derived from an EMBL/GenBank/DDBJ whole genome shotgun (WGS) entry which is preliminary data.</text>
</comment>
<keyword evidence="8" id="KW-1185">Reference proteome</keyword>
<name>A0A1Q8S7Q7_9PEZI</name>
<dbReference type="PANTHER" id="PTHR24305:SF232">
    <property type="entry name" value="P450, PUTATIVE (EUROFUNG)-RELATED"/>
    <property type="match status" value="1"/>
</dbReference>
<dbReference type="InterPro" id="IPR036396">
    <property type="entry name" value="Cyt_P450_sf"/>
</dbReference>
<proteinExistence type="inferred from homology"/>
<dbReference type="Pfam" id="PF00067">
    <property type="entry name" value="p450"/>
    <property type="match status" value="2"/>
</dbReference>
<dbReference type="InterPro" id="IPR002401">
    <property type="entry name" value="Cyt_P450_E_grp-I"/>
</dbReference>
<dbReference type="GO" id="GO:0016705">
    <property type="term" value="F:oxidoreductase activity, acting on paired donors, with incorporation or reduction of molecular oxygen"/>
    <property type="evidence" value="ECO:0007669"/>
    <property type="project" value="InterPro"/>
</dbReference>
<keyword evidence="3 6" id="KW-0349">Heme</keyword>
<dbReference type="GO" id="GO:0005506">
    <property type="term" value="F:iron ion binding"/>
    <property type="evidence" value="ECO:0007669"/>
    <property type="project" value="InterPro"/>
</dbReference>
<dbReference type="SUPFAM" id="SSF48264">
    <property type="entry name" value="Cytochrome P450"/>
    <property type="match status" value="1"/>
</dbReference>
<evidence type="ECO:0000313" key="8">
    <source>
        <dbReference type="Proteomes" id="UP000186583"/>
    </source>
</evidence>
<dbReference type="InterPro" id="IPR050121">
    <property type="entry name" value="Cytochrome_P450_monoxygenase"/>
</dbReference>
<sequence length="582" mass="65629">MYSTSQFCGTAVVLALVAYLLYHKLLPKPIPGIPYNKGATKTLLGDIPSIIKAVTKDRTTHKWMLSQIQNHDSPITQIFPRPLSKPWVVLADFRETEDICMRRTREFDRAPLWVDIFAGALPEGHVHFPTNEKWKAHRRLLQDLMLPAFLNGVAGPAIYTNAEDFVRLWNRKADLANGRPFDVEKDMFHTALDAVMTFTFGKDFFHSAVRPQLNALKDLSGNTHQGFEEDAPVKFPEVTISKELQSILTITDAGEGQAASPVPRLTWKFRERFDRTLRSALNTRKEFFLQEIARAVDRLTANSENKTSVRSAIDLMIQRELIAAEKEGRKPDIFSKTMLDEIFVLIVGGHDTTSTTLLWGIKLLADKPAVQSLLRTAIQDAHCTAFDERRNPTFKEIVSHTNIPYLDAVIEEIIRCSGTVNSIQRVATVDTEVLGHRIPKGTQINMLGRGPSMCQPAFRLDENLRSSSSKKAAVGGHVRSWDEDTDMAAFIPERWLRLSENGEGPMVFDPLSGPLLTFGLGTRGCYGRKLAYVEMRLLVTLIVWNFKLLPCPKHLSGYDGVEGVTYKPQQAYARLRRVWGKE</sequence>
<evidence type="ECO:0000256" key="4">
    <source>
        <dbReference type="ARBA" id="ARBA00022723"/>
    </source>
</evidence>
<evidence type="ECO:0000256" key="3">
    <source>
        <dbReference type="ARBA" id="ARBA00022617"/>
    </source>
</evidence>
<dbReference type="PANTHER" id="PTHR24305">
    <property type="entry name" value="CYTOCHROME P450"/>
    <property type="match status" value="1"/>
</dbReference>
<dbReference type="Gene3D" id="1.10.630.10">
    <property type="entry name" value="Cytochrome P450"/>
    <property type="match status" value="1"/>
</dbReference>
<protein>
    <submittedName>
        <fullName evidence="7">Cytochrome P450 3A11</fullName>
    </submittedName>
</protein>
<dbReference type="PRINTS" id="PR00385">
    <property type="entry name" value="P450"/>
</dbReference>
<comment type="cofactor">
    <cofactor evidence="1 6">
        <name>heme</name>
        <dbReference type="ChEBI" id="CHEBI:30413"/>
    </cofactor>
</comment>
<dbReference type="AlphaFoldDB" id="A0A1Q8S7Q7"/>
<evidence type="ECO:0000256" key="1">
    <source>
        <dbReference type="ARBA" id="ARBA00001971"/>
    </source>
</evidence>
<dbReference type="EMBL" id="MPGH01000008">
    <property type="protein sequence ID" value="OLN97437.1"/>
    <property type="molecule type" value="Genomic_DNA"/>
</dbReference>
<evidence type="ECO:0000256" key="5">
    <source>
        <dbReference type="ARBA" id="ARBA00023004"/>
    </source>
</evidence>
<accession>A0A1Q8S7Q7</accession>
<dbReference type="OrthoDB" id="1470350at2759"/>
<gene>
    <name evidence="7" type="ORF">CCHL11_00949</name>
</gene>
<dbReference type="PRINTS" id="PR00463">
    <property type="entry name" value="EP450I"/>
</dbReference>
<feature type="binding site" description="axial binding residue" evidence="6">
    <location>
        <position position="525"/>
    </location>
    <ligand>
        <name>heme</name>
        <dbReference type="ChEBI" id="CHEBI:30413"/>
    </ligand>
    <ligandPart>
        <name>Fe</name>
        <dbReference type="ChEBI" id="CHEBI:18248"/>
    </ligandPart>
</feature>
<dbReference type="GO" id="GO:0020037">
    <property type="term" value="F:heme binding"/>
    <property type="evidence" value="ECO:0007669"/>
    <property type="project" value="InterPro"/>
</dbReference>